<dbReference type="Proteomes" id="UP000595140">
    <property type="component" value="Unassembled WGS sequence"/>
</dbReference>
<protein>
    <submittedName>
        <fullName evidence="1">Uncharacterized protein</fullName>
    </submittedName>
</protein>
<sequence length="164" mass="17713">MATGISTRSRLTTAISAVFTPSHSSLVPSPSSLFLPHRPLVAISARVRRHYPAVSGSVAGLETRQISSFIKNPRDKIIDCYVKTLAQVVGRYINLVTLSVNGAPFHCLSLSFSLSLYATDVDDGSRVNKETNPLTIATQASLYLDEDDGSLSESLHLQLKVGQL</sequence>
<accession>A0A484MRY7</accession>
<reference evidence="1 2" key="1">
    <citation type="submission" date="2018-04" db="EMBL/GenBank/DDBJ databases">
        <authorList>
            <person name="Vogel A."/>
        </authorList>
    </citation>
    <scope>NUCLEOTIDE SEQUENCE [LARGE SCALE GENOMIC DNA]</scope>
</reference>
<name>A0A484MRY7_9ASTE</name>
<dbReference type="AlphaFoldDB" id="A0A484MRY7"/>
<proteinExistence type="predicted"/>
<organism evidence="1 2">
    <name type="scientific">Cuscuta campestris</name>
    <dbReference type="NCBI Taxonomy" id="132261"/>
    <lineage>
        <taxon>Eukaryota</taxon>
        <taxon>Viridiplantae</taxon>
        <taxon>Streptophyta</taxon>
        <taxon>Embryophyta</taxon>
        <taxon>Tracheophyta</taxon>
        <taxon>Spermatophyta</taxon>
        <taxon>Magnoliopsida</taxon>
        <taxon>eudicotyledons</taxon>
        <taxon>Gunneridae</taxon>
        <taxon>Pentapetalae</taxon>
        <taxon>asterids</taxon>
        <taxon>lamiids</taxon>
        <taxon>Solanales</taxon>
        <taxon>Convolvulaceae</taxon>
        <taxon>Cuscuteae</taxon>
        <taxon>Cuscuta</taxon>
        <taxon>Cuscuta subgen. Grammica</taxon>
        <taxon>Cuscuta sect. Cleistogrammica</taxon>
    </lineage>
</organism>
<gene>
    <name evidence="1" type="ORF">CCAM_LOCUS33459</name>
</gene>
<keyword evidence="2" id="KW-1185">Reference proteome</keyword>
<evidence type="ECO:0000313" key="1">
    <source>
        <dbReference type="EMBL" id="VFQ91683.1"/>
    </source>
</evidence>
<evidence type="ECO:0000313" key="2">
    <source>
        <dbReference type="Proteomes" id="UP000595140"/>
    </source>
</evidence>
<dbReference type="EMBL" id="OOIL02004480">
    <property type="protein sequence ID" value="VFQ91683.1"/>
    <property type="molecule type" value="Genomic_DNA"/>
</dbReference>